<evidence type="ECO:0000313" key="4">
    <source>
        <dbReference type="Proteomes" id="UP000182517"/>
    </source>
</evidence>
<sequence length="277" mass="31707">MLSRSLLTSLSFFTIFACWSPNLSAAPRAELWSYWQNHNATSGRRIDHTRWGLFLGRYLDTMHPSGIYRLKYAAVTEQDKALLGEYLTDLATVQVSQLNRPEQLAFWVNLYNALTVQVVLDHFPVSSIRAIDISPGLFRRGPWDAKLMRVEGRHLSLNDIEHRILRPVWQDSRLHYVLNCASLGCPNLPPLPVSASNSEQLLEQSARHFINHARGVSFTAGGLTLSSIYDWYEEDFGNSRADLMKHLQSYARPKLANKLKNYRGGIAYRYDWQLNAP</sequence>
<gene>
    <name evidence="3" type="ORF">A7E78_07250</name>
</gene>
<dbReference type="PROSITE" id="PS51257">
    <property type="entry name" value="PROKAR_LIPOPROTEIN"/>
    <property type="match status" value="1"/>
</dbReference>
<dbReference type="Pfam" id="PF04784">
    <property type="entry name" value="DUF547"/>
    <property type="match status" value="1"/>
</dbReference>
<feature type="domain" description="DUF547" evidence="2">
    <location>
        <begin position="96"/>
        <end position="210"/>
    </location>
</feature>
<dbReference type="PANTHER" id="PTHR46361:SF3">
    <property type="entry name" value="ELECTRON CARRIER_ PROTEIN DISULFIDE OXIDOREDUCTASE"/>
    <property type="match status" value="1"/>
</dbReference>
<proteinExistence type="predicted"/>
<dbReference type="Proteomes" id="UP000182517">
    <property type="component" value="Chromosome"/>
</dbReference>
<dbReference type="STRING" id="1842532.A7E78_07250"/>
<evidence type="ECO:0000256" key="1">
    <source>
        <dbReference type="SAM" id="SignalP"/>
    </source>
</evidence>
<name>A0A1L3GT16_9BACT</name>
<feature type="signal peptide" evidence="1">
    <location>
        <begin position="1"/>
        <end position="25"/>
    </location>
</feature>
<keyword evidence="4" id="KW-1185">Reference proteome</keyword>
<dbReference type="AlphaFoldDB" id="A0A1L3GT16"/>
<accession>A0A1L3GT16</accession>
<dbReference type="EMBL" id="CP015519">
    <property type="protein sequence ID" value="APG29057.1"/>
    <property type="molecule type" value="Genomic_DNA"/>
</dbReference>
<dbReference type="PANTHER" id="PTHR46361">
    <property type="entry name" value="ELECTRON CARRIER/ PROTEIN DISULFIDE OXIDOREDUCTASE"/>
    <property type="match status" value="1"/>
</dbReference>
<evidence type="ECO:0000313" key="3">
    <source>
        <dbReference type="EMBL" id="APG29057.1"/>
    </source>
</evidence>
<organism evidence="3 4">
    <name type="scientific">Syntrophotalea acetylenivorans</name>
    <dbReference type="NCBI Taxonomy" id="1842532"/>
    <lineage>
        <taxon>Bacteria</taxon>
        <taxon>Pseudomonadati</taxon>
        <taxon>Thermodesulfobacteriota</taxon>
        <taxon>Desulfuromonadia</taxon>
        <taxon>Desulfuromonadales</taxon>
        <taxon>Syntrophotaleaceae</taxon>
        <taxon>Syntrophotalea</taxon>
    </lineage>
</organism>
<dbReference type="KEGG" id="pef:A7E78_07250"/>
<protein>
    <recommendedName>
        <fullName evidence="2">DUF547 domain-containing protein</fullName>
    </recommendedName>
</protein>
<feature type="chain" id="PRO_5012905230" description="DUF547 domain-containing protein" evidence="1">
    <location>
        <begin position="26"/>
        <end position="277"/>
    </location>
</feature>
<reference evidence="3 4" key="1">
    <citation type="journal article" date="2017" name="Genome Announc.">
        <title>Complete Genome Sequences of Two Acetylene-Fermenting Pelobacter acetylenicus Strains.</title>
        <authorList>
            <person name="Sutton J.M."/>
            <person name="Baesman S.M."/>
            <person name="Fierst J.L."/>
            <person name="Poret-Peterson A.T."/>
            <person name="Oremland R.S."/>
            <person name="Dunlap D.S."/>
            <person name="Akob D.M."/>
        </authorList>
    </citation>
    <scope>NUCLEOTIDE SEQUENCE [LARGE SCALE GENOMIC DNA]</scope>
    <source>
        <strain evidence="3 4">SFB93</strain>
    </source>
</reference>
<evidence type="ECO:0000259" key="2">
    <source>
        <dbReference type="Pfam" id="PF04784"/>
    </source>
</evidence>
<dbReference type="InterPro" id="IPR006869">
    <property type="entry name" value="DUF547"/>
</dbReference>
<keyword evidence="1" id="KW-0732">Signal</keyword>